<comment type="caution">
    <text evidence="3">The sequence shown here is derived from an EMBL/GenBank/DDBJ whole genome shotgun (WGS) entry which is preliminary data.</text>
</comment>
<evidence type="ECO:0000259" key="2">
    <source>
        <dbReference type="PROSITE" id="PS51549"/>
    </source>
</evidence>
<feature type="domain" description="DM13" evidence="2">
    <location>
        <begin position="37"/>
        <end position="141"/>
    </location>
</feature>
<protein>
    <recommendedName>
        <fullName evidence="2">DM13 domain-containing protein</fullName>
    </recommendedName>
</protein>
<reference evidence="3 4" key="1">
    <citation type="submission" date="2020-08" db="EMBL/GenBank/DDBJ databases">
        <title>Functional genomics of gut bacteria from endangered species of beetles.</title>
        <authorList>
            <person name="Carlos-Shanley C."/>
        </authorList>
    </citation>
    <scope>NUCLEOTIDE SEQUENCE [LARGE SCALE GENOMIC DNA]</scope>
    <source>
        <strain evidence="3 4">S00070</strain>
    </source>
</reference>
<organism evidence="3 4">
    <name type="scientific">Arcicella rosea</name>
    <dbReference type="NCBI Taxonomy" id="502909"/>
    <lineage>
        <taxon>Bacteria</taxon>
        <taxon>Pseudomonadati</taxon>
        <taxon>Bacteroidota</taxon>
        <taxon>Cytophagia</taxon>
        <taxon>Cytophagales</taxon>
        <taxon>Flectobacillaceae</taxon>
        <taxon>Arcicella</taxon>
    </lineage>
</organism>
<name>A0A841ETN0_9BACT</name>
<dbReference type="AlphaFoldDB" id="A0A841ETN0"/>
<evidence type="ECO:0000313" key="3">
    <source>
        <dbReference type="EMBL" id="MBB6002811.1"/>
    </source>
</evidence>
<dbReference type="PROSITE" id="PS51549">
    <property type="entry name" value="DM13"/>
    <property type="match status" value="1"/>
</dbReference>
<evidence type="ECO:0000256" key="1">
    <source>
        <dbReference type="SAM" id="SignalP"/>
    </source>
</evidence>
<dbReference type="InterPro" id="IPR019545">
    <property type="entry name" value="DM13_domain"/>
</dbReference>
<evidence type="ECO:0000313" key="4">
    <source>
        <dbReference type="Proteomes" id="UP000524404"/>
    </source>
</evidence>
<dbReference type="RefSeq" id="WP_184132564.1">
    <property type="nucleotide sequence ID" value="NZ_JACHKT010000008.1"/>
</dbReference>
<gene>
    <name evidence="3" type="ORF">HNP25_001463</name>
</gene>
<feature type="chain" id="PRO_5032486300" description="DM13 domain-containing protein" evidence="1">
    <location>
        <begin position="21"/>
        <end position="142"/>
    </location>
</feature>
<keyword evidence="1" id="KW-0732">Signal</keyword>
<dbReference type="PROSITE" id="PS51257">
    <property type="entry name" value="PROKAR_LIPOPROTEIN"/>
    <property type="match status" value="1"/>
</dbReference>
<proteinExistence type="predicted"/>
<feature type="signal peptide" evidence="1">
    <location>
        <begin position="1"/>
        <end position="20"/>
    </location>
</feature>
<keyword evidence="4" id="KW-1185">Reference proteome</keyword>
<accession>A0A841ETN0</accession>
<dbReference type="Proteomes" id="UP000524404">
    <property type="component" value="Unassembled WGS sequence"/>
</dbReference>
<sequence length="142" mass="15867">MKKILISCLGIMLLSSCVKDIELVPVNNVPSPVVQEGKQEATGVFMNGVHAVSGTVKVISDSKMPDKKYLSFENFKTDEGPDLYIYLAEDTRSTNFTKVIKLDKTGTFVLEIPQEARLDKQQYVLVWCKRFSVLFGSAKLSQ</sequence>
<dbReference type="Pfam" id="PF10517">
    <property type="entry name" value="DM13"/>
    <property type="match status" value="1"/>
</dbReference>
<dbReference type="EMBL" id="JACHKT010000008">
    <property type="protein sequence ID" value="MBB6002811.1"/>
    <property type="molecule type" value="Genomic_DNA"/>
</dbReference>